<evidence type="ECO:0000259" key="1">
    <source>
        <dbReference type="Pfam" id="PF01926"/>
    </source>
</evidence>
<evidence type="ECO:0000313" key="3">
    <source>
        <dbReference type="Proteomes" id="UP001151699"/>
    </source>
</evidence>
<feature type="domain" description="G" evidence="1">
    <location>
        <begin position="80"/>
        <end position="144"/>
    </location>
</feature>
<dbReference type="InterPro" id="IPR006073">
    <property type="entry name" value="GTP-bd"/>
</dbReference>
<protein>
    <recommendedName>
        <fullName evidence="1">G domain-containing protein</fullName>
    </recommendedName>
</protein>
<feature type="non-terminal residue" evidence="2">
    <location>
        <position position="165"/>
    </location>
</feature>
<evidence type="ECO:0000313" key="2">
    <source>
        <dbReference type="EMBL" id="KAJ6633884.1"/>
    </source>
</evidence>
<dbReference type="Gene3D" id="3.40.50.300">
    <property type="entry name" value="P-loop containing nucleotide triphosphate hydrolases"/>
    <property type="match status" value="1"/>
</dbReference>
<dbReference type="SUPFAM" id="SSF52540">
    <property type="entry name" value="P-loop containing nucleoside triphosphate hydrolases"/>
    <property type="match status" value="1"/>
</dbReference>
<keyword evidence="3" id="KW-1185">Reference proteome</keyword>
<dbReference type="Proteomes" id="UP001151699">
    <property type="component" value="Unassembled WGS sequence"/>
</dbReference>
<reference evidence="2" key="1">
    <citation type="submission" date="2022-07" db="EMBL/GenBank/DDBJ databases">
        <authorList>
            <person name="Trinca V."/>
            <person name="Uliana J.V.C."/>
            <person name="Torres T.T."/>
            <person name="Ward R.J."/>
            <person name="Monesi N."/>
        </authorList>
    </citation>
    <scope>NUCLEOTIDE SEQUENCE</scope>
    <source>
        <strain evidence="2">HSMRA1968</strain>
        <tissue evidence="2">Whole embryos</tissue>
    </source>
</reference>
<name>A0A9Q0RVU1_9DIPT</name>
<dbReference type="OrthoDB" id="8954335at2759"/>
<sequence length="165" mass="18570">MGTRHTKIYVQDPKLVQQLLDLQNQNAELHAEFIKLAERIESQGIESFEDLERLDKKAADALIKLAIKTEPLQLDGRNYGFYGMTSTGKSTIINALLGEAVAEVGSGETTRKVQSYKARNFTATLHDMPGRNDEMSYFSMQHFAAWKGLTGRFVVIRATLKEMSK</sequence>
<proteinExistence type="predicted"/>
<dbReference type="AlphaFoldDB" id="A0A9Q0RVU1"/>
<dbReference type="EMBL" id="WJQU01001606">
    <property type="protein sequence ID" value="KAJ6633884.1"/>
    <property type="molecule type" value="Genomic_DNA"/>
</dbReference>
<organism evidence="2 3">
    <name type="scientific">Pseudolycoriella hygida</name>
    <dbReference type="NCBI Taxonomy" id="35572"/>
    <lineage>
        <taxon>Eukaryota</taxon>
        <taxon>Metazoa</taxon>
        <taxon>Ecdysozoa</taxon>
        <taxon>Arthropoda</taxon>
        <taxon>Hexapoda</taxon>
        <taxon>Insecta</taxon>
        <taxon>Pterygota</taxon>
        <taxon>Neoptera</taxon>
        <taxon>Endopterygota</taxon>
        <taxon>Diptera</taxon>
        <taxon>Nematocera</taxon>
        <taxon>Sciaroidea</taxon>
        <taxon>Sciaridae</taxon>
        <taxon>Pseudolycoriella</taxon>
    </lineage>
</organism>
<dbReference type="GO" id="GO:0005525">
    <property type="term" value="F:GTP binding"/>
    <property type="evidence" value="ECO:0007669"/>
    <property type="project" value="InterPro"/>
</dbReference>
<dbReference type="Pfam" id="PF01926">
    <property type="entry name" value="MMR_HSR1"/>
    <property type="match status" value="1"/>
</dbReference>
<dbReference type="InterPro" id="IPR027417">
    <property type="entry name" value="P-loop_NTPase"/>
</dbReference>
<gene>
    <name evidence="2" type="ORF">Bhyg_15586</name>
</gene>
<comment type="caution">
    <text evidence="2">The sequence shown here is derived from an EMBL/GenBank/DDBJ whole genome shotgun (WGS) entry which is preliminary data.</text>
</comment>
<accession>A0A9Q0RVU1</accession>